<evidence type="ECO:0000313" key="4">
    <source>
        <dbReference type="Proteomes" id="UP000501812"/>
    </source>
</evidence>
<evidence type="ECO:0000313" key="3">
    <source>
        <dbReference type="EMBL" id="QJE94519.1"/>
    </source>
</evidence>
<proteinExistence type="predicted"/>
<organism evidence="3 4">
    <name type="scientific">Luteolibacter luteus</name>
    <dbReference type="NCBI Taxonomy" id="2728835"/>
    <lineage>
        <taxon>Bacteria</taxon>
        <taxon>Pseudomonadati</taxon>
        <taxon>Verrucomicrobiota</taxon>
        <taxon>Verrucomicrobiia</taxon>
        <taxon>Verrucomicrobiales</taxon>
        <taxon>Verrucomicrobiaceae</taxon>
        <taxon>Luteolibacter</taxon>
    </lineage>
</organism>
<keyword evidence="4" id="KW-1185">Reference proteome</keyword>
<evidence type="ECO:0000256" key="1">
    <source>
        <dbReference type="SAM" id="Phobius"/>
    </source>
</evidence>
<feature type="signal peptide" evidence="2">
    <location>
        <begin position="1"/>
        <end position="20"/>
    </location>
</feature>
<dbReference type="KEGG" id="luo:HHL09_01540"/>
<dbReference type="Proteomes" id="UP000501812">
    <property type="component" value="Chromosome"/>
</dbReference>
<keyword evidence="1" id="KW-1133">Transmembrane helix</keyword>
<feature type="chain" id="PRO_5032861937" evidence="2">
    <location>
        <begin position="21"/>
        <end position="201"/>
    </location>
</feature>
<dbReference type="RefSeq" id="WP_169452740.1">
    <property type="nucleotide sequence ID" value="NZ_CP051774.1"/>
</dbReference>
<protein>
    <submittedName>
        <fullName evidence="3">Uncharacterized protein</fullName>
    </submittedName>
</protein>
<accession>A0A858RDP1</accession>
<keyword evidence="1" id="KW-0472">Membrane</keyword>
<feature type="transmembrane region" description="Helical" evidence="1">
    <location>
        <begin position="124"/>
        <end position="147"/>
    </location>
</feature>
<dbReference type="EMBL" id="CP051774">
    <property type="protein sequence ID" value="QJE94519.1"/>
    <property type="molecule type" value="Genomic_DNA"/>
</dbReference>
<evidence type="ECO:0000256" key="2">
    <source>
        <dbReference type="SAM" id="SignalP"/>
    </source>
</evidence>
<name>A0A858RDP1_9BACT</name>
<feature type="transmembrane region" description="Helical" evidence="1">
    <location>
        <begin position="167"/>
        <end position="187"/>
    </location>
</feature>
<keyword evidence="1" id="KW-0812">Transmembrane</keyword>
<gene>
    <name evidence="3" type="ORF">HHL09_01540</name>
</gene>
<keyword evidence="2" id="KW-0732">Signal</keyword>
<dbReference type="AlphaFoldDB" id="A0A858RDP1"/>
<reference evidence="3 4" key="1">
    <citation type="submission" date="2020-04" db="EMBL/GenBank/DDBJ databases">
        <title>Luteolibacter sp. G-1-1-1 isolated from soil.</title>
        <authorList>
            <person name="Dahal R.H."/>
        </authorList>
    </citation>
    <scope>NUCLEOTIDE SEQUENCE [LARGE SCALE GENOMIC DNA]</scope>
    <source>
        <strain evidence="3 4">G-1-1-1</strain>
    </source>
</reference>
<sequence>MRERTLPALITLLMISAARASDLATTFHFNHDLSREANPMVTVFGADAETLLLGNILGVMILVFIPLFAYWRFSATPLSPPLPETRREFVSRQLYGRSLSKREYLSAVFLGIPRPKNLLQVLRYMGIAVTWALIAASFHATFTWWALDSWAWQDYREFRGLFRVAGYPILELLSGLTAAFLASRWYWNREFASYLRHHKTA</sequence>
<feature type="transmembrane region" description="Helical" evidence="1">
    <location>
        <begin position="50"/>
        <end position="71"/>
    </location>
</feature>